<comment type="subcellular location">
    <subcellularLocation>
        <location evidence="4">Cytoplasm</location>
    </subcellularLocation>
</comment>
<dbReference type="InterPro" id="IPR030700">
    <property type="entry name" value="N-end_Aminoacyl_Trfase"/>
</dbReference>
<accession>A0A1Y0I6L0</accession>
<dbReference type="HAMAP" id="MF_00689">
    <property type="entry name" value="Bpt"/>
    <property type="match status" value="1"/>
</dbReference>
<dbReference type="GO" id="GO:0005737">
    <property type="term" value="C:cytoplasm"/>
    <property type="evidence" value="ECO:0007669"/>
    <property type="project" value="UniProtKB-SubCell"/>
</dbReference>
<dbReference type="Pfam" id="PF04377">
    <property type="entry name" value="ATE_C"/>
    <property type="match status" value="1"/>
</dbReference>
<evidence type="ECO:0000313" key="8">
    <source>
        <dbReference type="Proteomes" id="UP000196027"/>
    </source>
</evidence>
<dbReference type="InterPro" id="IPR017138">
    <property type="entry name" value="Asp_Glu_LeuTrfase"/>
</dbReference>
<gene>
    <name evidence="4" type="primary">bpt</name>
    <name evidence="7" type="ORF">OLMES_2064</name>
</gene>
<organism evidence="7 8">
    <name type="scientific">Oleiphilus messinensis</name>
    <dbReference type="NCBI Taxonomy" id="141451"/>
    <lineage>
        <taxon>Bacteria</taxon>
        <taxon>Pseudomonadati</taxon>
        <taxon>Pseudomonadota</taxon>
        <taxon>Gammaproteobacteria</taxon>
        <taxon>Oceanospirillales</taxon>
        <taxon>Oleiphilaceae</taxon>
        <taxon>Oleiphilus</taxon>
    </lineage>
</organism>
<keyword evidence="1 4" id="KW-0963">Cytoplasm</keyword>
<comment type="catalytic activity">
    <reaction evidence="4">
        <text>N-terminal L-aspartyl-[protein] + L-leucyl-tRNA(Leu) = N-terminal L-leucyl-L-aspartyl-[protein] + tRNA(Leu) + H(+)</text>
        <dbReference type="Rhea" id="RHEA:50420"/>
        <dbReference type="Rhea" id="RHEA-COMP:9613"/>
        <dbReference type="Rhea" id="RHEA-COMP:9622"/>
        <dbReference type="Rhea" id="RHEA-COMP:12669"/>
        <dbReference type="Rhea" id="RHEA-COMP:12674"/>
        <dbReference type="ChEBI" id="CHEBI:15378"/>
        <dbReference type="ChEBI" id="CHEBI:64720"/>
        <dbReference type="ChEBI" id="CHEBI:78442"/>
        <dbReference type="ChEBI" id="CHEBI:78494"/>
        <dbReference type="ChEBI" id="CHEBI:133042"/>
        <dbReference type="EC" id="2.3.2.29"/>
    </reaction>
</comment>
<dbReference type="InterPro" id="IPR007471">
    <property type="entry name" value="N-end_Aminoacyl_Trfase_N"/>
</dbReference>
<dbReference type="NCBIfam" id="NF002346">
    <property type="entry name" value="PRK01305.2-3"/>
    <property type="match status" value="1"/>
</dbReference>
<evidence type="ECO:0000313" key="7">
    <source>
        <dbReference type="EMBL" id="ARU56137.1"/>
    </source>
</evidence>
<dbReference type="PIRSF" id="PIRSF037208">
    <property type="entry name" value="ATE_pro_prd"/>
    <property type="match status" value="1"/>
</dbReference>
<dbReference type="Proteomes" id="UP000196027">
    <property type="component" value="Chromosome"/>
</dbReference>
<dbReference type="KEGG" id="ome:OLMES_2064"/>
<comment type="function">
    <text evidence="4">Functions in the N-end rule pathway of protein degradation where it conjugates Leu from its aminoacyl-tRNA to the N-termini of proteins containing an N-terminal aspartate or glutamate.</text>
</comment>
<dbReference type="GO" id="GO:0004057">
    <property type="term" value="F:arginyl-tRNA--protein transferase activity"/>
    <property type="evidence" value="ECO:0007669"/>
    <property type="project" value="InterPro"/>
</dbReference>
<dbReference type="InterPro" id="IPR016181">
    <property type="entry name" value="Acyl_CoA_acyltransferase"/>
</dbReference>
<evidence type="ECO:0000256" key="3">
    <source>
        <dbReference type="ARBA" id="ARBA00023315"/>
    </source>
</evidence>
<feature type="domain" description="N-end rule aminoacyl transferase C-terminal" evidence="6">
    <location>
        <begin position="105"/>
        <end position="226"/>
    </location>
</feature>
<dbReference type="OrthoDB" id="9782022at2"/>
<feature type="domain" description="N-end aminoacyl transferase N-terminal" evidence="5">
    <location>
        <begin position="15"/>
        <end position="85"/>
    </location>
</feature>
<evidence type="ECO:0000256" key="2">
    <source>
        <dbReference type="ARBA" id="ARBA00022679"/>
    </source>
</evidence>
<reference evidence="7 8" key="1">
    <citation type="submission" date="2017-05" db="EMBL/GenBank/DDBJ databases">
        <title>Genomic insights into alkan degradation activity of Oleiphilus messinensis.</title>
        <authorList>
            <person name="Kozyavkin S.A."/>
            <person name="Slesarev A.I."/>
            <person name="Golyshin P.N."/>
            <person name="Korzhenkov A."/>
            <person name="Golyshina O.N."/>
            <person name="Toshchakov S.V."/>
        </authorList>
    </citation>
    <scope>NUCLEOTIDE SEQUENCE [LARGE SCALE GENOMIC DNA]</scope>
    <source>
        <strain evidence="7 8">ME102</strain>
    </source>
</reference>
<name>A0A1Y0I6L0_9GAMM</name>
<comment type="similarity">
    <text evidence="4">Belongs to the R-transferase family. Bpt subfamily.</text>
</comment>
<dbReference type="NCBIfam" id="NF002341">
    <property type="entry name" value="PRK01305.1-1"/>
    <property type="match status" value="1"/>
</dbReference>
<proteinExistence type="inferred from homology"/>
<dbReference type="NCBIfam" id="NF002342">
    <property type="entry name" value="PRK01305.1-3"/>
    <property type="match status" value="1"/>
</dbReference>
<evidence type="ECO:0000256" key="1">
    <source>
        <dbReference type="ARBA" id="ARBA00022490"/>
    </source>
</evidence>
<dbReference type="RefSeq" id="WP_087461163.1">
    <property type="nucleotide sequence ID" value="NZ_CP021425.1"/>
</dbReference>
<dbReference type="EMBL" id="CP021425">
    <property type="protein sequence ID" value="ARU56137.1"/>
    <property type="molecule type" value="Genomic_DNA"/>
</dbReference>
<sequence length="234" mass="27702">MTSLHTLIFYATPEHDCSYLEDQHATTMFVDPRAHVDNQLYTQLSQLGFRRSGSHYYRPHCQNCNACIPARVPVTDFKPNRSQKRCLNRNSECTVITRRPDYREEHYRLYERYITIRHSDGDMFPPSREQYESFLTSATGTTLFVEFWHGGCLMAVSVVDELQDGLSAIYTFFDPDLEHLSPGVYSVLWAIEETQRRKKPYLYLGYWIKTCPKMSYKIKYRPIELLVKEQWLRI</sequence>
<dbReference type="AlphaFoldDB" id="A0A1Y0I6L0"/>
<evidence type="ECO:0000259" key="6">
    <source>
        <dbReference type="Pfam" id="PF04377"/>
    </source>
</evidence>
<dbReference type="GO" id="GO:0008914">
    <property type="term" value="F:leucyl-tRNA--protein transferase activity"/>
    <property type="evidence" value="ECO:0007669"/>
    <property type="project" value="UniProtKB-UniRule"/>
</dbReference>
<keyword evidence="2 4" id="KW-0808">Transferase</keyword>
<dbReference type="PANTHER" id="PTHR21367">
    <property type="entry name" value="ARGININE-TRNA-PROTEIN TRANSFERASE 1"/>
    <property type="match status" value="1"/>
</dbReference>
<keyword evidence="8" id="KW-1185">Reference proteome</keyword>
<dbReference type="EC" id="2.3.2.29" evidence="4"/>
<dbReference type="InterPro" id="IPR007472">
    <property type="entry name" value="N-end_Aminoacyl_Trfase_C"/>
</dbReference>
<comment type="catalytic activity">
    <reaction evidence="4">
        <text>N-terminal L-glutamyl-[protein] + L-leucyl-tRNA(Leu) = N-terminal L-leucyl-L-glutamyl-[protein] + tRNA(Leu) + H(+)</text>
        <dbReference type="Rhea" id="RHEA:50412"/>
        <dbReference type="Rhea" id="RHEA-COMP:9613"/>
        <dbReference type="Rhea" id="RHEA-COMP:9622"/>
        <dbReference type="Rhea" id="RHEA-COMP:12664"/>
        <dbReference type="Rhea" id="RHEA-COMP:12668"/>
        <dbReference type="ChEBI" id="CHEBI:15378"/>
        <dbReference type="ChEBI" id="CHEBI:64721"/>
        <dbReference type="ChEBI" id="CHEBI:78442"/>
        <dbReference type="ChEBI" id="CHEBI:78494"/>
        <dbReference type="ChEBI" id="CHEBI:133041"/>
        <dbReference type="EC" id="2.3.2.29"/>
    </reaction>
</comment>
<dbReference type="GO" id="GO:0071596">
    <property type="term" value="P:ubiquitin-dependent protein catabolic process via the N-end rule pathway"/>
    <property type="evidence" value="ECO:0007669"/>
    <property type="project" value="InterPro"/>
</dbReference>
<evidence type="ECO:0000256" key="4">
    <source>
        <dbReference type="HAMAP-Rule" id="MF_00689"/>
    </source>
</evidence>
<dbReference type="NCBIfam" id="NF002345">
    <property type="entry name" value="PRK01305.2-2"/>
    <property type="match status" value="1"/>
</dbReference>
<protein>
    <recommendedName>
        <fullName evidence="4">Aspartate/glutamate leucyltransferase</fullName>
        <ecNumber evidence="4">2.3.2.29</ecNumber>
    </recommendedName>
</protein>
<dbReference type="Pfam" id="PF04376">
    <property type="entry name" value="ATE_N"/>
    <property type="match status" value="1"/>
</dbReference>
<evidence type="ECO:0000259" key="5">
    <source>
        <dbReference type="Pfam" id="PF04376"/>
    </source>
</evidence>
<dbReference type="SUPFAM" id="SSF55729">
    <property type="entry name" value="Acyl-CoA N-acyltransferases (Nat)"/>
    <property type="match status" value="1"/>
</dbReference>
<dbReference type="PANTHER" id="PTHR21367:SF1">
    <property type="entry name" value="ARGINYL-TRNA--PROTEIN TRANSFERASE 1"/>
    <property type="match status" value="1"/>
</dbReference>
<keyword evidence="3 4" id="KW-0012">Acyltransferase</keyword>